<feature type="transmembrane region" description="Helical" evidence="6">
    <location>
        <begin position="332"/>
        <end position="351"/>
    </location>
</feature>
<dbReference type="Proteomes" id="UP000017670">
    <property type="component" value="Unassembled WGS sequence"/>
</dbReference>
<feature type="transmembrane region" description="Helical" evidence="6">
    <location>
        <begin position="273"/>
        <end position="291"/>
    </location>
</feature>
<feature type="transmembrane region" description="Helical" evidence="6">
    <location>
        <begin position="21"/>
        <end position="40"/>
    </location>
</feature>
<dbReference type="STRING" id="262668.GCA_000931715_01100"/>
<keyword evidence="3 6" id="KW-0812">Transmembrane</keyword>
<evidence type="ECO:0008006" key="9">
    <source>
        <dbReference type="Google" id="ProtNLM"/>
    </source>
</evidence>
<feature type="transmembrane region" description="Helical" evidence="6">
    <location>
        <begin position="105"/>
        <end position="123"/>
    </location>
</feature>
<dbReference type="InterPro" id="IPR050833">
    <property type="entry name" value="Poly_Biosynth_Transport"/>
</dbReference>
<dbReference type="GO" id="GO:0005886">
    <property type="term" value="C:plasma membrane"/>
    <property type="evidence" value="ECO:0007669"/>
    <property type="project" value="UniProtKB-SubCell"/>
</dbReference>
<evidence type="ECO:0000313" key="7">
    <source>
        <dbReference type="EMBL" id="ENW06161.1"/>
    </source>
</evidence>
<evidence type="ECO:0000256" key="5">
    <source>
        <dbReference type="ARBA" id="ARBA00023136"/>
    </source>
</evidence>
<proteinExistence type="predicted"/>
<keyword evidence="8" id="KW-1185">Reference proteome</keyword>
<keyword evidence="4 6" id="KW-1133">Transmembrane helix</keyword>
<keyword evidence="5 6" id="KW-0472">Membrane</keyword>
<dbReference type="PATRIC" id="fig|1217648.3.peg.1836"/>
<dbReference type="RefSeq" id="WP_005060600.1">
    <property type="nucleotide sequence ID" value="NZ_KB849765.1"/>
</dbReference>
<dbReference type="HOGENOM" id="CLU_712948_0_0_6"/>
<feature type="transmembrane region" description="Helical" evidence="6">
    <location>
        <begin position="135"/>
        <end position="154"/>
    </location>
</feature>
<dbReference type="PANTHER" id="PTHR30250">
    <property type="entry name" value="PST FAMILY PREDICTED COLANIC ACID TRANSPORTER"/>
    <property type="match status" value="1"/>
</dbReference>
<sequence length="387" mass="45876">MVTKALYNKVMNYGLIEVVSKGINWITLPLLALVTTAVFYGEVAYYYLIIVLTGTFFAFGQNRVILSSQDNEVEIKKNISILISFFLVIVVEALVYFLGYLELKLFFAILCGCFFAIQNNISLTFRAQNRINDFALLKTYYVVRIITIFLVVYFIRSIEWYLFFELLILVIYFLAFSKFKFIKNDFDVIASLKDGLILVMYAISMYLITNVDKFYIEHLFSKEVLASYYFLFSLSMSFTFISAYFSIKYERDIYNSPNYNVARLRASEFAKKTILYSILIFPFIFLFYYFYVSFTSLDYKPYWFIMVFIAQLIYFISIKETYVLTYLKKNKIIFYCSFFVLFFSIILNYFLIKFIGVLGSILTLIFCYTVFWLVMAFFNSRYLSLNK</sequence>
<evidence type="ECO:0000256" key="4">
    <source>
        <dbReference type="ARBA" id="ARBA00022989"/>
    </source>
</evidence>
<keyword evidence="2" id="KW-1003">Cell membrane</keyword>
<accession>N9FML5</accession>
<feature type="transmembrane region" description="Helical" evidence="6">
    <location>
        <begin position="78"/>
        <end position="99"/>
    </location>
</feature>
<protein>
    <recommendedName>
        <fullName evidence="9">Polysaccharide biosynthesis protein C-terminal domain-containing protein</fullName>
    </recommendedName>
</protein>
<evidence type="ECO:0000256" key="3">
    <source>
        <dbReference type="ARBA" id="ARBA00022692"/>
    </source>
</evidence>
<feature type="transmembrane region" description="Helical" evidence="6">
    <location>
        <begin position="357"/>
        <end position="378"/>
    </location>
</feature>
<dbReference type="GeneID" id="29856446"/>
<comment type="subcellular location">
    <subcellularLocation>
        <location evidence="1">Cell membrane</location>
        <topology evidence="1">Multi-pass membrane protein</topology>
    </subcellularLocation>
</comment>
<feature type="transmembrane region" description="Helical" evidence="6">
    <location>
        <begin position="188"/>
        <end position="208"/>
    </location>
</feature>
<dbReference type="AlphaFoldDB" id="N9FML5"/>
<evidence type="ECO:0000256" key="6">
    <source>
        <dbReference type="SAM" id="Phobius"/>
    </source>
</evidence>
<feature type="transmembrane region" description="Helical" evidence="6">
    <location>
        <begin position="228"/>
        <end position="247"/>
    </location>
</feature>
<evidence type="ECO:0000256" key="2">
    <source>
        <dbReference type="ARBA" id="ARBA00022475"/>
    </source>
</evidence>
<name>N9FML5_9GAMM</name>
<comment type="caution">
    <text evidence="7">The sequence shown here is derived from an EMBL/GenBank/DDBJ whole genome shotgun (WGS) entry which is preliminary data.</text>
</comment>
<evidence type="ECO:0000313" key="8">
    <source>
        <dbReference type="Proteomes" id="UP000017670"/>
    </source>
</evidence>
<dbReference type="PANTHER" id="PTHR30250:SF11">
    <property type="entry name" value="O-ANTIGEN TRANSPORTER-RELATED"/>
    <property type="match status" value="1"/>
</dbReference>
<gene>
    <name evidence="7" type="ORF">F933_01882</name>
</gene>
<dbReference type="EMBL" id="APQL01000006">
    <property type="protein sequence ID" value="ENW06161.1"/>
    <property type="molecule type" value="Genomic_DNA"/>
</dbReference>
<organism evidence="7 8">
    <name type="scientific">Acinetobacter beijerinckii CIP 110307</name>
    <dbReference type="NCBI Taxonomy" id="1217648"/>
    <lineage>
        <taxon>Bacteria</taxon>
        <taxon>Pseudomonadati</taxon>
        <taxon>Pseudomonadota</taxon>
        <taxon>Gammaproteobacteria</taxon>
        <taxon>Moraxellales</taxon>
        <taxon>Moraxellaceae</taxon>
        <taxon>Acinetobacter</taxon>
    </lineage>
</organism>
<reference evidence="7 8" key="1">
    <citation type="submission" date="2013-02" db="EMBL/GenBank/DDBJ databases">
        <title>The Genome Sequence of Acinetobacter beijerinckii CIP 110307.</title>
        <authorList>
            <consortium name="The Broad Institute Genome Sequencing Platform"/>
            <consortium name="The Broad Institute Genome Sequencing Center for Infectious Disease"/>
            <person name="Cerqueira G."/>
            <person name="Feldgarden M."/>
            <person name="Courvalin P."/>
            <person name="Perichon B."/>
            <person name="Grillot-Courvalin C."/>
            <person name="Clermont D."/>
            <person name="Rocha E."/>
            <person name="Yoon E.-J."/>
            <person name="Nemec A."/>
            <person name="Walker B."/>
            <person name="Young S.K."/>
            <person name="Zeng Q."/>
            <person name="Gargeya S."/>
            <person name="Fitzgerald M."/>
            <person name="Haas B."/>
            <person name="Abouelleil A."/>
            <person name="Alvarado L."/>
            <person name="Arachchi H.M."/>
            <person name="Berlin A.M."/>
            <person name="Chapman S.B."/>
            <person name="Dewar J."/>
            <person name="Goldberg J."/>
            <person name="Griggs A."/>
            <person name="Gujja S."/>
            <person name="Hansen M."/>
            <person name="Howarth C."/>
            <person name="Imamovic A."/>
            <person name="Larimer J."/>
            <person name="McCowan C."/>
            <person name="Murphy C."/>
            <person name="Neiman D."/>
            <person name="Pearson M."/>
            <person name="Priest M."/>
            <person name="Roberts A."/>
            <person name="Saif S."/>
            <person name="Shea T."/>
            <person name="Sisk P."/>
            <person name="Sykes S."/>
            <person name="Wortman J."/>
            <person name="Nusbaum C."/>
            <person name="Birren B."/>
        </authorList>
    </citation>
    <scope>NUCLEOTIDE SEQUENCE [LARGE SCALE GENOMIC DNA]</scope>
    <source>
        <strain evidence="7 8">CIP 110307</strain>
    </source>
</reference>
<evidence type="ECO:0000256" key="1">
    <source>
        <dbReference type="ARBA" id="ARBA00004651"/>
    </source>
</evidence>
<feature type="transmembrane region" description="Helical" evidence="6">
    <location>
        <begin position="46"/>
        <end position="66"/>
    </location>
</feature>
<feature type="transmembrane region" description="Helical" evidence="6">
    <location>
        <begin position="160"/>
        <end position="176"/>
    </location>
</feature>
<feature type="transmembrane region" description="Helical" evidence="6">
    <location>
        <begin position="303"/>
        <end position="325"/>
    </location>
</feature>
<dbReference type="eggNOG" id="COG2244">
    <property type="taxonomic scope" value="Bacteria"/>
</dbReference>